<feature type="transmembrane region" description="Helical" evidence="1">
    <location>
        <begin position="300"/>
        <end position="317"/>
    </location>
</feature>
<feature type="transmembrane region" description="Helical" evidence="1">
    <location>
        <begin position="12"/>
        <end position="30"/>
    </location>
</feature>
<protein>
    <submittedName>
        <fullName evidence="2">Uncharacterized protein</fullName>
    </submittedName>
</protein>
<reference evidence="2 3" key="1">
    <citation type="journal article" date="2019" name="Nat. Microbiol.">
        <title>Mediterranean grassland soil C-N compound turnover is dependent on rainfall and depth, and is mediated by genomically divergent microorganisms.</title>
        <authorList>
            <person name="Diamond S."/>
            <person name="Andeer P.F."/>
            <person name="Li Z."/>
            <person name="Crits-Christoph A."/>
            <person name="Burstein D."/>
            <person name="Anantharaman K."/>
            <person name="Lane K.R."/>
            <person name="Thomas B.C."/>
            <person name="Pan C."/>
            <person name="Northen T.R."/>
            <person name="Banfield J.F."/>
        </authorList>
    </citation>
    <scope>NUCLEOTIDE SEQUENCE [LARGE SCALE GENOMIC DNA]</scope>
    <source>
        <strain evidence="2">WS_10</strain>
    </source>
</reference>
<name>A0A538U6K2_UNCEI</name>
<proteinExistence type="predicted"/>
<feature type="transmembrane region" description="Helical" evidence="1">
    <location>
        <begin position="247"/>
        <end position="264"/>
    </location>
</feature>
<dbReference type="AlphaFoldDB" id="A0A538U6K2"/>
<sequence>MSGRRDSSWTLSWVGAAAFLLSLFTVYLHLKALGRAYVVDYQIPRHAAMLAGTAGNPWQYRVLSAWIVEGAQRLLAAVGVHDPLIAAFVAVRVVEQTLWFVVAWLYWRSLGLASAAATLGLALLGWSVSGANYGSDLQFNTYFDALFYTLGALAVARDRPLWLLPLTLLAALNRETSGLLPLLPLAALPEAGPQRTRRVWIVALGLVIYGIVFVALRIAYGPQELIVPYGHRPGIDLLLYNVGRVRTWGQLLATFSILPFLALASYRRWPRVLRGFFWLVVPLWFAVHWVAAVMAETRLLLVPLTLVILPGALFLLRSEASQPELVRAG</sequence>
<feature type="transmembrane region" description="Helical" evidence="1">
    <location>
        <begin position="106"/>
        <end position="127"/>
    </location>
</feature>
<accession>A0A538U6K2</accession>
<feature type="transmembrane region" description="Helical" evidence="1">
    <location>
        <begin position="199"/>
        <end position="220"/>
    </location>
</feature>
<gene>
    <name evidence="2" type="ORF">E6K80_05425</name>
</gene>
<evidence type="ECO:0000313" key="2">
    <source>
        <dbReference type="EMBL" id="TMQ71515.1"/>
    </source>
</evidence>
<feature type="transmembrane region" description="Helical" evidence="1">
    <location>
        <begin position="276"/>
        <end position="294"/>
    </location>
</feature>
<evidence type="ECO:0000256" key="1">
    <source>
        <dbReference type="SAM" id="Phobius"/>
    </source>
</evidence>
<dbReference type="EMBL" id="VBPA01000121">
    <property type="protein sequence ID" value="TMQ71515.1"/>
    <property type="molecule type" value="Genomic_DNA"/>
</dbReference>
<dbReference type="Proteomes" id="UP000319836">
    <property type="component" value="Unassembled WGS sequence"/>
</dbReference>
<keyword evidence="1" id="KW-1133">Transmembrane helix</keyword>
<organism evidence="2 3">
    <name type="scientific">Eiseniibacteriota bacterium</name>
    <dbReference type="NCBI Taxonomy" id="2212470"/>
    <lineage>
        <taxon>Bacteria</taxon>
        <taxon>Candidatus Eiseniibacteriota</taxon>
    </lineage>
</organism>
<comment type="caution">
    <text evidence="2">The sequence shown here is derived from an EMBL/GenBank/DDBJ whole genome shotgun (WGS) entry which is preliminary data.</text>
</comment>
<keyword evidence="1" id="KW-0812">Transmembrane</keyword>
<keyword evidence="1" id="KW-0472">Membrane</keyword>
<evidence type="ECO:0000313" key="3">
    <source>
        <dbReference type="Proteomes" id="UP000319836"/>
    </source>
</evidence>